<evidence type="ECO:0000313" key="4">
    <source>
        <dbReference type="EMBL" id="MBU6081623.1"/>
    </source>
</evidence>
<organism evidence="4 5">
    <name type="scientific">Allobacillus halotolerans</name>
    <dbReference type="NCBI Taxonomy" id="570278"/>
    <lineage>
        <taxon>Bacteria</taxon>
        <taxon>Bacillati</taxon>
        <taxon>Bacillota</taxon>
        <taxon>Bacilli</taxon>
        <taxon>Bacillales</taxon>
        <taxon>Bacillaceae</taxon>
        <taxon>Allobacillus</taxon>
    </lineage>
</organism>
<feature type="transmembrane region" description="Helical" evidence="2">
    <location>
        <begin position="469"/>
        <end position="487"/>
    </location>
</feature>
<feature type="transmembrane region" description="Helical" evidence="2">
    <location>
        <begin position="493"/>
        <end position="512"/>
    </location>
</feature>
<keyword evidence="2" id="KW-1133">Transmembrane helix</keyword>
<proteinExistence type="predicted"/>
<protein>
    <submittedName>
        <fullName evidence="4">AAA family ATPase</fullName>
    </submittedName>
</protein>
<dbReference type="Pfam" id="PF13514">
    <property type="entry name" value="AAA_27"/>
    <property type="match status" value="1"/>
</dbReference>
<feature type="coiled-coil region" evidence="1">
    <location>
        <begin position="618"/>
        <end position="648"/>
    </location>
</feature>
<evidence type="ECO:0000259" key="3">
    <source>
        <dbReference type="Pfam" id="PF13514"/>
    </source>
</evidence>
<keyword evidence="1" id="KW-0175">Coiled coil</keyword>
<comment type="caution">
    <text evidence="4">The sequence shown here is derived from an EMBL/GenBank/DDBJ whole genome shotgun (WGS) entry which is preliminary data.</text>
</comment>
<feature type="coiled-coil region" evidence="1">
    <location>
        <begin position="378"/>
        <end position="416"/>
    </location>
</feature>
<accession>A0ABS6GT26</accession>
<evidence type="ECO:0000256" key="2">
    <source>
        <dbReference type="SAM" id="Phobius"/>
    </source>
</evidence>
<name>A0ABS6GT26_9BACI</name>
<dbReference type="EMBL" id="JAHLZF010000019">
    <property type="protein sequence ID" value="MBU6081623.1"/>
    <property type="molecule type" value="Genomic_DNA"/>
</dbReference>
<keyword evidence="2" id="KW-0812">Transmembrane</keyword>
<dbReference type="InterPro" id="IPR038734">
    <property type="entry name" value="YhaN_AAA"/>
</dbReference>
<feature type="domain" description="YhaN AAA" evidence="3">
    <location>
        <begin position="1"/>
        <end position="201"/>
    </location>
</feature>
<dbReference type="PANTHER" id="PTHR41259">
    <property type="entry name" value="DOUBLE-STRAND BREAK REPAIR RAD50 ATPASE, PUTATIVE-RELATED"/>
    <property type="match status" value="1"/>
</dbReference>
<feature type="coiled-coil region" evidence="1">
    <location>
        <begin position="179"/>
        <end position="237"/>
    </location>
</feature>
<feature type="coiled-coil region" evidence="1">
    <location>
        <begin position="683"/>
        <end position="710"/>
    </location>
</feature>
<dbReference type="Proteomes" id="UP000812672">
    <property type="component" value="Unassembled WGS sequence"/>
</dbReference>
<dbReference type="PANTHER" id="PTHR41259:SF1">
    <property type="entry name" value="DOUBLE-STRAND BREAK REPAIR RAD50 ATPASE, PUTATIVE-RELATED"/>
    <property type="match status" value="1"/>
</dbReference>
<dbReference type="RefSeq" id="WP_216687698.1">
    <property type="nucleotide sequence ID" value="NZ_CAUPKR010000018.1"/>
</dbReference>
<evidence type="ECO:0000313" key="5">
    <source>
        <dbReference type="Proteomes" id="UP000812672"/>
    </source>
</evidence>
<reference evidence="4 5" key="1">
    <citation type="journal article" date="2011" name="Int. J. Syst. Evol. Microbiol.">
        <title>Allobacillus halotolerans gen. nov., sp. nov. isolated from shrimp paste.</title>
        <authorList>
            <person name="Sheu S.Y."/>
            <person name="Arun A.B."/>
            <person name="Jiang S.R."/>
            <person name="Young C.C."/>
            <person name="Chen W.M."/>
        </authorList>
    </citation>
    <scope>NUCLEOTIDE SEQUENCE [LARGE SCALE GENOMIC DNA]</scope>
    <source>
        <strain evidence="4 5">LMG 24826</strain>
    </source>
</reference>
<evidence type="ECO:0000256" key="1">
    <source>
        <dbReference type="SAM" id="Coils"/>
    </source>
</evidence>
<keyword evidence="2" id="KW-0472">Membrane</keyword>
<gene>
    <name evidence="4" type="ORF">KQ486_11420</name>
</gene>
<feature type="coiled-coil region" evidence="1">
    <location>
        <begin position="285"/>
        <end position="352"/>
    </location>
</feature>
<feature type="coiled-coil region" evidence="1">
    <location>
        <begin position="775"/>
        <end position="832"/>
    </location>
</feature>
<sequence>MQMNKLEIVSFGKWNRKVIHLNEGLNIICGPNESGKTSIRTFVTYILFGLDKDVRERFISKLDGQLGGRIHLVRDGEAWIVERFLHRHRGQAVLYRNGERVTEDEKNHFYKGMDNNLFASIFSFQARDLQAIRQKKADEVGKVLFNLGLTGSDRIVTLENSLEKKAGELFKKTGRKPLLNVKINELKELLKKIDEVKADEEAHQSLKETLRRTEEELSTYEQEQKSLQESIRHHEKLHSIKTQILNHQRLSDDLKYEQWVENFPPDAKSRYDDYKSEELKFKEQKNMHLARIERLQLEKESLQKQMKQANYPLPFDSIEKLVGESKQLEHTLEELNESMRKEYEQFNRLMNQAGLSFGPSDVIHIDSNQYTGETWKNIAKEQEELSEKSADLQVKKRTYEEEVAELEGLLNDVTEKQLPHDEKIELEQQRDALKADQSAGEWRKQLQEEKSKQANELNASKQMFKKMTWGIPVVTGLLIVLFLALLFEGNNSDWFIVAVLFSIGLVGAFVGFNQSKKITKKIAQLQEDQSEMLIQTDPEQLKNIELTLIEQDELAKKANQLETKLEYAKNNHKESVIEQDYLDHRMKQMEKKRDEEINRFPFLSATNSSFWPSLYQTITQAKELAESIKKQEEKKRKQEAQLEENHKVAQSILDLYDLKTDERSIWAQIQTHLTREKDNEKALLRIDHDLADLQQELKDLHARFEPHEEEWKNLLEQTNATDEATFIQNVTRYQEYIDKLQKKEEAYEFVYQTFSEQTDKILRTDHAWDKIEEELRFQSMRLDEIRDTINELLNQRAELTAQIKQLEEDGELSELIHQKSMLEEEIRRQSKEWATYRLAHSYLKETKDRYQNVYFPGIMKDTSKNFSKLTGNKYAEVQFSSESETINVCDQNGEWYEVGQLSEGTADQLYIALRLALSKALHAATSLPFLLDDAFVNFDQQRKQHMFSLLQKQSLEHQIIYFTCETNDTDAKYEANRIDLTDQEQSQNGRVELFT</sequence>
<keyword evidence="5" id="KW-1185">Reference proteome</keyword>